<dbReference type="Pfam" id="PF07989">
    <property type="entry name" value="Cnn_1N"/>
    <property type="match status" value="1"/>
</dbReference>
<feature type="coiled-coil region" evidence="3">
    <location>
        <begin position="132"/>
        <end position="177"/>
    </location>
</feature>
<dbReference type="GO" id="GO:0043015">
    <property type="term" value="F:gamma-tubulin binding"/>
    <property type="evidence" value="ECO:0007669"/>
    <property type="project" value="TreeGrafter"/>
</dbReference>
<comment type="subcellular location">
    <subcellularLocation>
        <location evidence="1">Cytoplasm</location>
    </subcellularLocation>
</comment>
<feature type="region of interest" description="Disordered" evidence="4">
    <location>
        <begin position="901"/>
        <end position="926"/>
    </location>
</feature>
<dbReference type="PANTHER" id="PTHR46930:SF1">
    <property type="entry name" value="CDK5 REGULATORY SUBUNIT-ASSOCIATED PROTEIN 2"/>
    <property type="match status" value="1"/>
</dbReference>
<dbReference type="GO" id="GO:0000132">
    <property type="term" value="P:establishment of mitotic spindle orientation"/>
    <property type="evidence" value="ECO:0007669"/>
    <property type="project" value="TreeGrafter"/>
</dbReference>
<feature type="compositionally biased region" description="Polar residues" evidence="4">
    <location>
        <begin position="518"/>
        <end position="540"/>
    </location>
</feature>
<feature type="compositionally biased region" description="Polar residues" evidence="4">
    <location>
        <begin position="950"/>
        <end position="965"/>
    </location>
</feature>
<keyword evidence="3" id="KW-0175">Coiled coil</keyword>
<feature type="region of interest" description="Disordered" evidence="4">
    <location>
        <begin position="1"/>
        <end position="59"/>
    </location>
</feature>
<feature type="coiled-coil region" evidence="3">
    <location>
        <begin position="647"/>
        <end position="704"/>
    </location>
</feature>
<evidence type="ECO:0000256" key="2">
    <source>
        <dbReference type="ARBA" id="ARBA00022490"/>
    </source>
</evidence>
<sequence>MTDKAGFSGSPPVRLGRLAIPPRTLPTQLDDTNQFTFDGRQIPFSPTSPGKRSPGRPRTMKEYEEDLVNLKRENFNLKVRIYFIEQNRIDPNLPKDVDELRSLFTDLKVEHELTKKDLSSKEDLLINTYKALDVQKQQLEAMNHDFDALKTEHEQEKLELQTKIDALEKELKDSYAKFMETSIHLDDTNAMYAMTFGLDKKSSESKQPNPSEIKIKELENELAKEKEHVSVLKEMINVLQAKIAKDKGALEQVHQQVCSLAEELKEAVRVKNVYHDMVKDAHKQLKSRSESMEKAMTAKDLELENKIRQLKNVQRNLFLATRASQEKQEQAVNTSTQTEFEINAQSIFLQNVGLKQEVRKLQRQIEERSTPRSSRERSAGRRSSDLDREQARQLRLANDKLEELTKEIKVLREREANSSKGYRPLDAESCIQSLLKENKRLKKEVEELRAANRKLSDRRADFVKEEVVREIEDLRKMTSDKDVLIQELNYKIQELKEAIVEKECTLQEYKMKLESIPHSSDSTIGKTESDLKSSVCNSNNEEQEKQSLVMELEEKNKEVECLKKELRKRTFNLQGLVNTELWDKNREIEKLNKVCERRQLEVLALKKQLRDFQVQDKVTTLVAPMSLQNSGIYLEDKENLQPRSDPKDLLQQLAEENRQLMKKVEELQARLLNTPERDAESLLVQTLRAERDQADKLRKEAVNACVLLTTRLQELADFLDSLLPSLCGKKRRVVQQAVERSRELSRSLSIAAEESTLHHCSAWTDLQPSLYVPLLPDISTVDFWSGDDCQEAFSDGEEVAKLKSQVETLTEEVKQRDGEIARFQSEKSFGENFYLKSVFGNNEQQFIDNTESRLIEETEYCSNIADITEGSLVETSDQNQPNKLNPEVRSANIGKITLTSKKKDVKNSQTPVSVEGASKHQDGLSEYETWSEPDRDVSYARMGLKEDQTNMTKSMPNNFGDTSETADCAPKSPSSRRGSEIQKLQRKIRNLEQVNEALRSELVILHQLTPSALSRQDKTTSIELSRQNQFCVPSHLLEEIRHQREKLEASLFHNDYIRRQLESTDPTLKKTQSDDQETASIARLKEVTTQLELAESELSELKSEKEHLNKQVDLLQTTLQQNSSELIEKQRALLELEDKTAQRIQEIEDVFSKKCAQAEQKCIQLEQKWMDLQNEKDDLSAKMLESNQHINKLSADVERYEQEGIKNKKLQEDLNIQIQQISQQKEDLQRVVAEQEQLLADAERERQELATQLIARDRQVSELQKQLSCLELSSGELERALRSQLDLALDQCAQFEARVRDLDCSNKQVAIVERIKCELERRVAELEVVNTELESKLASLNLVKPHYSDYETDGGSSVAGSPRRQHPPPLLMPSSPPSYKTQRSQDLTSDYISDQEVAVSSPQTQARNMWYPTSPHSHASASPDLGIESDHGRLSSLETHASKSTVMPLGPPAKDFLKLEEENTQLRHNLQKTRYALEETLAQLTAANQHKRQYKAQLSAANQHKAEVERAICHQIDKTHSILKKARVNLEENTKSKR</sequence>
<feature type="compositionally biased region" description="Polar residues" evidence="4">
    <location>
        <begin position="25"/>
        <end position="36"/>
    </location>
</feature>
<feature type="region of interest" description="Disordered" evidence="4">
    <location>
        <begin position="950"/>
        <end position="982"/>
    </location>
</feature>
<proteinExistence type="predicted"/>
<name>A0A1B6GXH7_9HEMI</name>
<evidence type="ECO:0000256" key="1">
    <source>
        <dbReference type="ARBA" id="ARBA00004496"/>
    </source>
</evidence>
<feature type="coiled-coil region" evidence="3">
    <location>
        <begin position="1084"/>
        <end position="1280"/>
    </location>
</feature>
<evidence type="ECO:0000256" key="3">
    <source>
        <dbReference type="SAM" id="Coils"/>
    </source>
</evidence>
<feature type="coiled-coil region" evidence="3">
    <location>
        <begin position="799"/>
        <end position="826"/>
    </location>
</feature>
<organism evidence="8">
    <name type="scientific">Cuerna arida</name>
    <dbReference type="NCBI Taxonomy" id="1464854"/>
    <lineage>
        <taxon>Eukaryota</taxon>
        <taxon>Metazoa</taxon>
        <taxon>Ecdysozoa</taxon>
        <taxon>Arthropoda</taxon>
        <taxon>Hexapoda</taxon>
        <taxon>Insecta</taxon>
        <taxon>Pterygota</taxon>
        <taxon>Neoptera</taxon>
        <taxon>Paraneoptera</taxon>
        <taxon>Hemiptera</taxon>
        <taxon>Auchenorrhyncha</taxon>
        <taxon>Membracoidea</taxon>
        <taxon>Cicadellidae</taxon>
        <taxon>Cicadellinae</taxon>
        <taxon>Proconiini</taxon>
        <taxon>Cuerna</taxon>
    </lineage>
</organism>
<evidence type="ECO:0000259" key="5">
    <source>
        <dbReference type="Pfam" id="PF07989"/>
    </source>
</evidence>
<dbReference type="InterPro" id="IPR042791">
    <property type="entry name" value="CDK5RAP2"/>
</dbReference>
<feature type="region of interest" description="Disordered" evidence="4">
    <location>
        <begin position="362"/>
        <end position="389"/>
    </location>
</feature>
<accession>A0A1B6GXH7</accession>
<dbReference type="EMBL" id="GECZ01026873">
    <property type="protein sequence ID" value="JAS42896.1"/>
    <property type="molecule type" value="Transcribed_RNA"/>
</dbReference>
<reference evidence="8" key="1">
    <citation type="submission" date="2015-11" db="EMBL/GenBank/DDBJ databases">
        <title>De novo transcriptome assembly of four potential Pierce s Disease insect vectors from Arizona vineyards.</title>
        <authorList>
            <person name="Tassone E.E."/>
        </authorList>
    </citation>
    <scope>NUCLEOTIDE SEQUENCE</scope>
</reference>
<dbReference type="GO" id="GO:0001578">
    <property type="term" value="P:microtubule bundle formation"/>
    <property type="evidence" value="ECO:0007669"/>
    <property type="project" value="TreeGrafter"/>
</dbReference>
<feature type="compositionally biased region" description="Pro residues" evidence="4">
    <location>
        <begin position="1367"/>
        <end position="1376"/>
    </location>
</feature>
<dbReference type="GO" id="GO:0035371">
    <property type="term" value="C:microtubule plus-end"/>
    <property type="evidence" value="ECO:0007669"/>
    <property type="project" value="TreeGrafter"/>
</dbReference>
<feature type="region of interest" description="Disordered" evidence="4">
    <location>
        <begin position="1350"/>
        <end position="1428"/>
    </location>
</feature>
<evidence type="ECO:0000313" key="6">
    <source>
        <dbReference type="EMBL" id="JAS42896.1"/>
    </source>
</evidence>
<dbReference type="GO" id="GO:0046600">
    <property type="term" value="P:negative regulation of centriole replication"/>
    <property type="evidence" value="ECO:0007669"/>
    <property type="project" value="TreeGrafter"/>
</dbReference>
<evidence type="ECO:0000313" key="7">
    <source>
        <dbReference type="EMBL" id="JAS43392.1"/>
    </source>
</evidence>
<keyword evidence="2" id="KW-0963">Cytoplasm</keyword>
<dbReference type="GO" id="GO:0008017">
    <property type="term" value="F:microtubule binding"/>
    <property type="evidence" value="ECO:0007669"/>
    <property type="project" value="TreeGrafter"/>
</dbReference>
<feature type="region of interest" description="Disordered" evidence="4">
    <location>
        <begin position="518"/>
        <end position="543"/>
    </location>
</feature>
<dbReference type="GO" id="GO:0097431">
    <property type="term" value="C:mitotic spindle pole"/>
    <property type="evidence" value="ECO:0007669"/>
    <property type="project" value="TreeGrafter"/>
</dbReference>
<dbReference type="GO" id="GO:0090266">
    <property type="term" value="P:regulation of mitotic cell cycle spindle assembly checkpoint"/>
    <property type="evidence" value="ECO:0007669"/>
    <property type="project" value="TreeGrafter"/>
</dbReference>
<dbReference type="EMBL" id="GECZ01002634">
    <property type="protein sequence ID" value="JAS67135.1"/>
    <property type="molecule type" value="Transcribed_RNA"/>
</dbReference>
<evidence type="ECO:0000256" key="4">
    <source>
        <dbReference type="SAM" id="MobiDB-lite"/>
    </source>
</evidence>
<feature type="compositionally biased region" description="Polar residues" evidence="4">
    <location>
        <begin position="1379"/>
        <end position="1407"/>
    </location>
</feature>
<dbReference type="InterPro" id="IPR012943">
    <property type="entry name" value="Cnn_1N"/>
</dbReference>
<protein>
    <recommendedName>
        <fullName evidence="5">Centrosomin N-terminal motif 1 domain-containing protein</fullName>
    </recommendedName>
</protein>
<dbReference type="PANTHER" id="PTHR46930">
    <property type="entry name" value="CDK5 REGULATORY SUBUNIT-ASSOCIATED PROTEIN 2"/>
    <property type="match status" value="1"/>
</dbReference>
<feature type="compositionally biased region" description="Low complexity" evidence="4">
    <location>
        <begin position="1414"/>
        <end position="1423"/>
    </location>
</feature>
<feature type="domain" description="Centrosomin N-terminal motif 1" evidence="5">
    <location>
        <begin position="59"/>
        <end position="132"/>
    </location>
</feature>
<dbReference type="GO" id="GO:0005737">
    <property type="term" value="C:cytoplasm"/>
    <property type="evidence" value="ECO:0007669"/>
    <property type="project" value="UniProtKB-SubCell"/>
</dbReference>
<dbReference type="EMBL" id="GECZ01026377">
    <property type="protein sequence ID" value="JAS43392.1"/>
    <property type="molecule type" value="Transcribed_RNA"/>
</dbReference>
<dbReference type="GO" id="GO:0007099">
    <property type="term" value="P:centriole replication"/>
    <property type="evidence" value="ECO:0007669"/>
    <property type="project" value="TreeGrafter"/>
</dbReference>
<dbReference type="GO" id="GO:0007059">
    <property type="term" value="P:chromosome segregation"/>
    <property type="evidence" value="ECO:0007669"/>
    <property type="project" value="TreeGrafter"/>
</dbReference>
<evidence type="ECO:0000313" key="8">
    <source>
        <dbReference type="EMBL" id="JAS67135.1"/>
    </source>
</evidence>
<dbReference type="GO" id="GO:0000242">
    <property type="term" value="C:pericentriolar material"/>
    <property type="evidence" value="ECO:0007669"/>
    <property type="project" value="TreeGrafter"/>
</dbReference>
<gene>
    <name evidence="8" type="ORF">g.40927</name>
    <name evidence="7" type="ORF">g.40931</name>
    <name evidence="6" type="ORF">g.40936</name>
</gene>
<feature type="coiled-coil region" evidence="3">
    <location>
        <begin position="1477"/>
        <end position="1511"/>
    </location>
</feature>